<dbReference type="InterPro" id="IPR001296">
    <property type="entry name" value="Glyco_trans_1"/>
</dbReference>
<dbReference type="CDD" id="cd03809">
    <property type="entry name" value="GT4_MtfB-like"/>
    <property type="match status" value="1"/>
</dbReference>
<dbReference type="GO" id="GO:0009103">
    <property type="term" value="P:lipopolysaccharide biosynthetic process"/>
    <property type="evidence" value="ECO:0007669"/>
    <property type="project" value="TreeGrafter"/>
</dbReference>
<dbReference type="Gene3D" id="3.40.50.2000">
    <property type="entry name" value="Glycogen Phosphorylase B"/>
    <property type="match status" value="2"/>
</dbReference>
<dbReference type="InterPro" id="IPR028098">
    <property type="entry name" value="Glyco_trans_4-like_N"/>
</dbReference>
<reference evidence="5" key="1">
    <citation type="submission" date="2017-09" db="EMBL/GenBank/DDBJ databases">
        <title>Depth-based differentiation of microbial function through sediment-hosted aquifers and enrichment of novel symbionts in the deep terrestrial subsurface.</title>
        <authorList>
            <person name="Probst A.J."/>
            <person name="Ladd B."/>
            <person name="Jarett J.K."/>
            <person name="Geller-Mcgrath D.E."/>
            <person name="Sieber C.M.K."/>
            <person name="Emerson J.B."/>
            <person name="Anantharaman K."/>
            <person name="Thomas B.C."/>
            <person name="Malmstrom R."/>
            <person name="Stieglmeier M."/>
            <person name="Klingl A."/>
            <person name="Woyke T."/>
            <person name="Ryan C.M."/>
            <person name="Banfield J.F."/>
        </authorList>
    </citation>
    <scope>NUCLEOTIDE SEQUENCE [LARGE SCALE GENOMIC DNA]</scope>
</reference>
<evidence type="ECO:0000256" key="1">
    <source>
        <dbReference type="ARBA" id="ARBA00022679"/>
    </source>
</evidence>
<evidence type="ECO:0008006" key="6">
    <source>
        <dbReference type="Google" id="ProtNLM"/>
    </source>
</evidence>
<keyword evidence="1" id="KW-0808">Transferase</keyword>
<feature type="domain" description="Glycosyltransferase subfamily 4-like N-terminal" evidence="3">
    <location>
        <begin position="16"/>
        <end position="184"/>
    </location>
</feature>
<dbReference type="AlphaFoldDB" id="A0A2M7XI04"/>
<evidence type="ECO:0000259" key="3">
    <source>
        <dbReference type="Pfam" id="PF13439"/>
    </source>
</evidence>
<evidence type="ECO:0000313" key="4">
    <source>
        <dbReference type="EMBL" id="PJA47498.1"/>
    </source>
</evidence>
<dbReference type="PANTHER" id="PTHR46401">
    <property type="entry name" value="GLYCOSYLTRANSFERASE WBBK-RELATED"/>
    <property type="match status" value="1"/>
</dbReference>
<comment type="caution">
    <text evidence="4">The sequence shown here is derived from an EMBL/GenBank/DDBJ whole genome shotgun (WGS) entry which is preliminary data.</text>
</comment>
<dbReference type="SUPFAM" id="SSF53756">
    <property type="entry name" value="UDP-Glycosyltransferase/glycogen phosphorylase"/>
    <property type="match status" value="1"/>
</dbReference>
<name>A0A2M7XI04_9BACT</name>
<sequence>MQIAIDLRGLTHKHQSGVGVYTTELLNALFSLENNHTYLLFSSGLHKPSLNLPLSSLSHQWIHIPVPNKLLNLSFILTHRPFLNRFIKNSIQYPSLFFFPNINIISLRPQTPYVLTMHDLSFELFPEFFRVKNQFWHHFCSVKKLATKARAIIVPSKSTAIDLQNFYHLPPERIYIVPHGLSCEFETKTTDLDKIVQKKYNLPLRFVFFMGDIVRRKNISALIWAVRQYRKQTNEALEIVLVGKPGTALPAISQAPFIHYFHYIPFEERASFYRLALVTLFPSFYEGFGMPLLESMASGTPVITSRVSSNPEIAGEAAIFIDPYDPHQLLLALKQLVLSPLYYKDLQKRGFEQTNKFTWQKTAEQTIQVFEQTI</sequence>
<dbReference type="Pfam" id="PF13439">
    <property type="entry name" value="Glyco_transf_4"/>
    <property type="match status" value="1"/>
</dbReference>
<feature type="domain" description="Glycosyl transferase family 1" evidence="2">
    <location>
        <begin position="204"/>
        <end position="351"/>
    </location>
</feature>
<gene>
    <name evidence="4" type="ORF">CO172_01165</name>
</gene>
<dbReference type="Proteomes" id="UP000229749">
    <property type="component" value="Unassembled WGS sequence"/>
</dbReference>
<accession>A0A2M7XI04</accession>
<dbReference type="Pfam" id="PF00534">
    <property type="entry name" value="Glycos_transf_1"/>
    <property type="match status" value="1"/>
</dbReference>
<dbReference type="PANTHER" id="PTHR46401:SF2">
    <property type="entry name" value="GLYCOSYLTRANSFERASE WBBK-RELATED"/>
    <property type="match status" value="1"/>
</dbReference>
<dbReference type="EMBL" id="PFWS01000017">
    <property type="protein sequence ID" value="PJA47498.1"/>
    <property type="molecule type" value="Genomic_DNA"/>
</dbReference>
<dbReference type="GO" id="GO:0016757">
    <property type="term" value="F:glycosyltransferase activity"/>
    <property type="evidence" value="ECO:0007669"/>
    <property type="project" value="InterPro"/>
</dbReference>
<organism evidence="4 5">
    <name type="scientific">Candidatus Uhrbacteria bacterium CG_4_9_14_3_um_filter_36_7</name>
    <dbReference type="NCBI Taxonomy" id="1975033"/>
    <lineage>
        <taxon>Bacteria</taxon>
        <taxon>Candidatus Uhriibacteriota</taxon>
    </lineage>
</organism>
<evidence type="ECO:0000313" key="5">
    <source>
        <dbReference type="Proteomes" id="UP000229749"/>
    </source>
</evidence>
<proteinExistence type="predicted"/>
<protein>
    <recommendedName>
        <fullName evidence="6">Glycosyltransferase family 1 protein</fullName>
    </recommendedName>
</protein>
<evidence type="ECO:0000259" key="2">
    <source>
        <dbReference type="Pfam" id="PF00534"/>
    </source>
</evidence>